<dbReference type="AlphaFoldDB" id="A0AAE3SY44"/>
<protein>
    <submittedName>
        <fullName evidence="3">Uncharacterized protein</fullName>
    </submittedName>
</protein>
<reference evidence="3" key="1">
    <citation type="submission" date="2023-01" db="EMBL/GenBank/DDBJ databases">
        <title>Xenophilus mangrovi sp. nov., isolated from soil of Mangrove nature reserve.</title>
        <authorList>
            <person name="Xu S."/>
            <person name="Liu Z."/>
            <person name="Xu Y."/>
        </authorList>
    </citation>
    <scope>NUCLEOTIDE SEQUENCE</scope>
    <source>
        <strain evidence="3">YW8</strain>
    </source>
</reference>
<gene>
    <name evidence="3" type="ORF">PGB34_04915</name>
</gene>
<dbReference type="Proteomes" id="UP001212602">
    <property type="component" value="Unassembled WGS sequence"/>
</dbReference>
<dbReference type="EMBL" id="JAQIPB010000002">
    <property type="protein sequence ID" value="MDA7415697.1"/>
    <property type="molecule type" value="Genomic_DNA"/>
</dbReference>
<keyword evidence="2" id="KW-0812">Transmembrane</keyword>
<evidence type="ECO:0000256" key="2">
    <source>
        <dbReference type="SAM" id="Phobius"/>
    </source>
</evidence>
<evidence type="ECO:0000313" key="3">
    <source>
        <dbReference type="EMBL" id="MDA7415697.1"/>
    </source>
</evidence>
<feature type="transmembrane region" description="Helical" evidence="2">
    <location>
        <begin position="6"/>
        <end position="26"/>
    </location>
</feature>
<name>A0AAE3SY44_9BURK</name>
<proteinExistence type="predicted"/>
<accession>A0AAE3SY44</accession>
<comment type="caution">
    <text evidence="3">The sequence shown here is derived from an EMBL/GenBank/DDBJ whole genome shotgun (WGS) entry which is preliminary data.</text>
</comment>
<evidence type="ECO:0000256" key="1">
    <source>
        <dbReference type="SAM" id="MobiDB-lite"/>
    </source>
</evidence>
<feature type="region of interest" description="Disordered" evidence="1">
    <location>
        <begin position="38"/>
        <end position="64"/>
    </location>
</feature>
<evidence type="ECO:0000313" key="4">
    <source>
        <dbReference type="Proteomes" id="UP001212602"/>
    </source>
</evidence>
<feature type="compositionally biased region" description="Basic and acidic residues" evidence="1">
    <location>
        <begin position="39"/>
        <end position="52"/>
    </location>
</feature>
<organism evidence="3 4">
    <name type="scientific">Xenophilus arseniciresistens</name>
    <dbReference type="NCBI Taxonomy" id="1283306"/>
    <lineage>
        <taxon>Bacteria</taxon>
        <taxon>Pseudomonadati</taxon>
        <taxon>Pseudomonadota</taxon>
        <taxon>Betaproteobacteria</taxon>
        <taxon>Burkholderiales</taxon>
        <taxon>Comamonadaceae</taxon>
        <taxon>Xenophilus</taxon>
    </lineage>
</organism>
<keyword evidence="2" id="KW-0472">Membrane</keyword>
<keyword evidence="4" id="KW-1185">Reference proteome</keyword>
<dbReference type="RefSeq" id="WP_271426976.1">
    <property type="nucleotide sequence ID" value="NZ_JAQIPB010000002.1"/>
</dbReference>
<keyword evidence="2" id="KW-1133">Transmembrane helix</keyword>
<sequence>MMGGLDLSAIGLLVGALGGVFSFWLGRRWRARYLARKRTRDETAARAGESRQVRRARQRRDAGR</sequence>